<keyword evidence="5" id="KW-0539">Nucleus</keyword>
<evidence type="ECO:0000256" key="6">
    <source>
        <dbReference type="SAM" id="Coils"/>
    </source>
</evidence>
<dbReference type="GO" id="GO:0046983">
    <property type="term" value="F:protein dimerization activity"/>
    <property type="evidence" value="ECO:0007669"/>
    <property type="project" value="InterPro"/>
</dbReference>
<evidence type="ECO:0000313" key="9">
    <source>
        <dbReference type="EMBL" id="MOY36202.1"/>
    </source>
</evidence>
<evidence type="ECO:0000256" key="4">
    <source>
        <dbReference type="ARBA" id="ARBA00023163"/>
    </source>
</evidence>
<feature type="region of interest" description="Disordered" evidence="7">
    <location>
        <begin position="16"/>
        <end position="47"/>
    </location>
</feature>
<dbReference type="EMBL" id="GHJT01002231">
    <property type="protein sequence ID" value="MOY36202.1"/>
    <property type="molecule type" value="Transcribed_RNA"/>
</dbReference>
<dbReference type="FunFam" id="1.10.10.10:FF:000008">
    <property type="entry name" value="E2F transcription factor 1"/>
    <property type="match status" value="1"/>
</dbReference>
<dbReference type="InterPro" id="IPR032198">
    <property type="entry name" value="E2F_CC-MB"/>
</dbReference>
<dbReference type="SMART" id="SM01372">
    <property type="entry name" value="E2F_TDP"/>
    <property type="match status" value="1"/>
</dbReference>
<dbReference type="Gene3D" id="1.10.10.10">
    <property type="entry name" value="Winged helix-like DNA-binding domain superfamily/Winged helix DNA-binding domain"/>
    <property type="match status" value="1"/>
</dbReference>
<reference evidence="9" key="1">
    <citation type="submission" date="2019-04" db="EMBL/GenBank/DDBJ databases">
        <title>An insight into the mialome of Ixodes scapularis.</title>
        <authorList>
            <person name="Ribeiro J.M."/>
            <person name="Mather T.N."/>
            <person name="Karim S."/>
        </authorList>
    </citation>
    <scope>NUCLEOTIDE SEQUENCE</scope>
</reference>
<dbReference type="GeneID" id="8053389"/>
<feature type="compositionally biased region" description="Polar residues" evidence="7">
    <location>
        <begin position="16"/>
        <end position="30"/>
    </location>
</feature>
<dbReference type="SUPFAM" id="SSF144074">
    <property type="entry name" value="E2F-DP heterodimerization region"/>
    <property type="match status" value="1"/>
</dbReference>
<feature type="coiled-coil region" evidence="6">
    <location>
        <begin position="197"/>
        <end position="227"/>
    </location>
</feature>
<dbReference type="RefSeq" id="XP_029829431.1">
    <property type="nucleotide sequence ID" value="XM_029973571.4"/>
</dbReference>
<dbReference type="VEuPathDB" id="VectorBase:ISCP_001089"/>
<proteinExistence type="inferred from homology"/>
<dbReference type="PANTHER" id="PTHR12081">
    <property type="entry name" value="TRANSCRIPTION FACTOR E2F"/>
    <property type="match status" value="1"/>
</dbReference>
<dbReference type="Gene3D" id="6.10.250.540">
    <property type="match status" value="1"/>
</dbReference>
<dbReference type="GO" id="GO:0000978">
    <property type="term" value="F:RNA polymerase II cis-regulatory region sequence-specific DNA binding"/>
    <property type="evidence" value="ECO:0007669"/>
    <property type="project" value="InterPro"/>
</dbReference>
<sequence>MPATSRRAMMISARQATTLHQEIPSSSGSFKTPIAKEAGGSRRSHIGPGQVPAAITMDEYGQTPDHFYLARNPPKPPAQRNQVKRRLDMESPGPDHPIFKAPPAKKGRPPGPNSSRLKVGKIPLERNRYDTSLGLLTKKFVSLLKGATDGVVDLNKASELLGVQKRRIYDITNVLEGVGLIEKKSKNNIRWREGKNAAAFLRTQQSLQAELDQLECKENNLDQLILRATIDLNLITERQDKKCAYVTYRDLRSIPSLADQTVIAVKAPPETRLEVPDPQKNLQIWLKSEKGEIEVYLSNPEESSIEDDSVASTSAPSSSSCAIGLVEEPCSTGSFKGDPTLKHALISEEDDLAPMGKNFLLQTEDQYEPFLHLEPPLSEDDYNFTLDKAEGIADLFDDYEMFISEMCAK</sequence>
<dbReference type="SUPFAM" id="SSF46785">
    <property type="entry name" value="Winged helix' DNA-binding domain"/>
    <property type="match status" value="1"/>
</dbReference>
<keyword evidence="4 5" id="KW-0804">Transcription</keyword>
<dbReference type="Pfam" id="PF16421">
    <property type="entry name" value="E2F_CC-MB"/>
    <property type="match status" value="1"/>
</dbReference>
<dbReference type="KEGG" id="isc:8053389"/>
<accession>A0A4D5RGD5</accession>
<name>A0A4D5RGD5_IXOSC</name>
<dbReference type="InterPro" id="IPR036388">
    <property type="entry name" value="WH-like_DNA-bd_sf"/>
</dbReference>
<dbReference type="InterPro" id="IPR036390">
    <property type="entry name" value="WH_DNA-bd_sf"/>
</dbReference>
<keyword evidence="3 5" id="KW-0238">DNA-binding</keyword>
<dbReference type="VEuPathDB" id="VectorBase:ISCW005631"/>
<comment type="similarity">
    <text evidence="1 5">Belongs to the E2F/DP family.</text>
</comment>
<dbReference type="OrthoDB" id="1743261at2759"/>
<feature type="region of interest" description="Disordered" evidence="7">
    <location>
        <begin position="68"/>
        <end position="118"/>
    </location>
</feature>
<dbReference type="VEuPathDB" id="VectorBase:ISCI005631"/>
<dbReference type="InterPro" id="IPR003316">
    <property type="entry name" value="E2F_WHTH_DNA-bd_dom"/>
</dbReference>
<dbReference type="OMA" id="ARYAYVT"/>
<evidence type="ECO:0000256" key="1">
    <source>
        <dbReference type="ARBA" id="ARBA00010940"/>
    </source>
</evidence>
<dbReference type="Pfam" id="PF02319">
    <property type="entry name" value="WHD_E2F_TDP"/>
    <property type="match status" value="1"/>
</dbReference>
<dbReference type="GO" id="GO:0005634">
    <property type="term" value="C:nucleus"/>
    <property type="evidence" value="ECO:0007669"/>
    <property type="project" value="UniProtKB-SubCell"/>
</dbReference>
<dbReference type="GO" id="GO:0005667">
    <property type="term" value="C:transcription regulator complex"/>
    <property type="evidence" value="ECO:0007669"/>
    <property type="project" value="InterPro"/>
</dbReference>
<evidence type="ECO:0000256" key="2">
    <source>
        <dbReference type="ARBA" id="ARBA00023015"/>
    </source>
</evidence>
<evidence type="ECO:0000259" key="8">
    <source>
        <dbReference type="SMART" id="SM01372"/>
    </source>
</evidence>
<feature type="non-terminal residue" evidence="9">
    <location>
        <position position="409"/>
    </location>
</feature>
<keyword evidence="6" id="KW-0175">Coiled coil</keyword>
<evidence type="ECO:0000256" key="7">
    <source>
        <dbReference type="SAM" id="MobiDB-lite"/>
    </source>
</evidence>
<evidence type="ECO:0000256" key="5">
    <source>
        <dbReference type="RuleBase" id="RU003796"/>
    </source>
</evidence>
<dbReference type="AlphaFoldDB" id="A0A4D5RGD5"/>
<dbReference type="PANTHER" id="PTHR12081:SF18">
    <property type="entry name" value="TRANSCRIPTION FACTOR E2F2-RELATED"/>
    <property type="match status" value="1"/>
</dbReference>
<feature type="domain" description="E2F/DP family winged-helix DNA-binding" evidence="8">
    <location>
        <begin position="128"/>
        <end position="193"/>
    </location>
</feature>
<dbReference type="CDD" id="cd14660">
    <property type="entry name" value="E2F_DD"/>
    <property type="match status" value="1"/>
</dbReference>
<dbReference type="GO" id="GO:0006357">
    <property type="term" value="P:regulation of transcription by RNA polymerase II"/>
    <property type="evidence" value="ECO:0007669"/>
    <property type="project" value="InterPro"/>
</dbReference>
<dbReference type="InterPro" id="IPR037241">
    <property type="entry name" value="E2F-DP_heterodim"/>
</dbReference>
<protein>
    <submittedName>
        <fullName evidence="9">Putative transcription factor e2f3</fullName>
    </submittedName>
</protein>
<keyword evidence="2 5" id="KW-0805">Transcription regulation</keyword>
<comment type="subcellular location">
    <subcellularLocation>
        <location evidence="5">Nucleus</location>
    </subcellularLocation>
</comment>
<organism evidence="9">
    <name type="scientific">Ixodes scapularis</name>
    <name type="common">Black-legged tick</name>
    <name type="synonym">Deer tick</name>
    <dbReference type="NCBI Taxonomy" id="6945"/>
    <lineage>
        <taxon>Eukaryota</taxon>
        <taxon>Metazoa</taxon>
        <taxon>Ecdysozoa</taxon>
        <taxon>Arthropoda</taxon>
        <taxon>Chelicerata</taxon>
        <taxon>Arachnida</taxon>
        <taxon>Acari</taxon>
        <taxon>Parasitiformes</taxon>
        <taxon>Ixodida</taxon>
        <taxon>Ixodoidea</taxon>
        <taxon>Ixodidae</taxon>
        <taxon>Ixodinae</taxon>
        <taxon>Ixodes</taxon>
    </lineage>
</organism>
<dbReference type="InterPro" id="IPR015633">
    <property type="entry name" value="E2F"/>
</dbReference>
<evidence type="ECO:0000256" key="3">
    <source>
        <dbReference type="ARBA" id="ARBA00023125"/>
    </source>
</evidence>